<dbReference type="EMBL" id="CAVNYO010000097">
    <property type="protein sequence ID" value="CAK5265679.1"/>
    <property type="molecule type" value="Genomic_DNA"/>
</dbReference>
<evidence type="ECO:0000256" key="7">
    <source>
        <dbReference type="ARBA" id="ARBA00022840"/>
    </source>
</evidence>
<accession>A0AAD2GX62</accession>
<evidence type="ECO:0000256" key="5">
    <source>
        <dbReference type="ARBA" id="ARBA00022741"/>
    </source>
</evidence>
<evidence type="ECO:0000256" key="9">
    <source>
        <dbReference type="ARBA" id="ARBA00047899"/>
    </source>
</evidence>
<keyword evidence="4" id="KW-0808">Transferase</keyword>
<gene>
    <name evidence="14" type="ORF">MYCIT1_LOCUS6858</name>
</gene>
<keyword evidence="15" id="KW-1185">Reference proteome</keyword>
<feature type="region of interest" description="Disordered" evidence="12">
    <location>
        <begin position="108"/>
        <end position="131"/>
    </location>
</feature>
<keyword evidence="3" id="KW-0597">Phosphoprotein</keyword>
<evidence type="ECO:0000256" key="10">
    <source>
        <dbReference type="ARBA" id="ARBA00048679"/>
    </source>
</evidence>
<dbReference type="CDD" id="cd21742">
    <property type="entry name" value="MobB_NDR_LATS-like"/>
    <property type="match status" value="1"/>
</dbReference>
<dbReference type="InterPro" id="IPR059233">
    <property type="entry name" value="MobB_NdrA/B/Cbk1"/>
</dbReference>
<feature type="region of interest" description="Disordered" evidence="12">
    <location>
        <begin position="1"/>
        <end position="21"/>
    </location>
</feature>
<comment type="catalytic activity">
    <reaction evidence="10">
        <text>L-seryl-[protein] + ATP = O-phospho-L-seryl-[protein] + ADP + H(+)</text>
        <dbReference type="Rhea" id="RHEA:17989"/>
        <dbReference type="Rhea" id="RHEA-COMP:9863"/>
        <dbReference type="Rhea" id="RHEA-COMP:11604"/>
        <dbReference type="ChEBI" id="CHEBI:15378"/>
        <dbReference type="ChEBI" id="CHEBI:29999"/>
        <dbReference type="ChEBI" id="CHEBI:30616"/>
        <dbReference type="ChEBI" id="CHEBI:83421"/>
        <dbReference type="ChEBI" id="CHEBI:456216"/>
        <dbReference type="EC" id="2.7.11.1"/>
    </reaction>
</comment>
<evidence type="ECO:0000256" key="2">
    <source>
        <dbReference type="ARBA" id="ARBA00022527"/>
    </source>
</evidence>
<dbReference type="EC" id="2.7.11.1" evidence="1"/>
<dbReference type="GO" id="GO:0005524">
    <property type="term" value="F:ATP binding"/>
    <property type="evidence" value="ECO:0007669"/>
    <property type="project" value="UniProtKB-UniRule"/>
</dbReference>
<keyword evidence="7 11" id="KW-0067">ATP-binding</keyword>
<dbReference type="SUPFAM" id="SSF56112">
    <property type="entry name" value="Protein kinase-like (PK-like)"/>
    <property type="match status" value="1"/>
</dbReference>
<evidence type="ECO:0000256" key="6">
    <source>
        <dbReference type="ARBA" id="ARBA00022777"/>
    </source>
</evidence>
<dbReference type="Pfam" id="PF00069">
    <property type="entry name" value="Pkinase"/>
    <property type="match status" value="1"/>
</dbReference>
<evidence type="ECO:0000256" key="1">
    <source>
        <dbReference type="ARBA" id="ARBA00012513"/>
    </source>
</evidence>
<dbReference type="PANTHER" id="PTHR24356:SF400">
    <property type="entry name" value="SERINE_THREONINE-PROTEIN KINASE CBK1"/>
    <property type="match status" value="1"/>
</dbReference>
<reference evidence="14" key="1">
    <citation type="submission" date="2023-11" db="EMBL/GenBank/DDBJ databases">
        <authorList>
            <person name="De Vega J J."/>
            <person name="De Vega J J."/>
        </authorList>
    </citation>
    <scope>NUCLEOTIDE SEQUENCE</scope>
</reference>
<comment type="caution">
    <text evidence="14">The sequence shown here is derived from an EMBL/GenBank/DDBJ whole genome shotgun (WGS) entry which is preliminary data.</text>
</comment>
<evidence type="ECO:0000256" key="3">
    <source>
        <dbReference type="ARBA" id="ARBA00022553"/>
    </source>
</evidence>
<evidence type="ECO:0000256" key="4">
    <source>
        <dbReference type="ARBA" id="ARBA00022679"/>
    </source>
</evidence>
<dbReference type="PROSITE" id="PS00107">
    <property type="entry name" value="PROTEIN_KINASE_ATP"/>
    <property type="match status" value="1"/>
</dbReference>
<dbReference type="SMART" id="SM00220">
    <property type="entry name" value="S_TKc"/>
    <property type="match status" value="1"/>
</dbReference>
<dbReference type="PROSITE" id="PS50011">
    <property type="entry name" value="PROTEIN_KINASE_DOM"/>
    <property type="match status" value="1"/>
</dbReference>
<dbReference type="FunFam" id="3.30.200.20:FF:000192">
    <property type="entry name" value="Serine/threonine-protein kinase cot-1"/>
    <property type="match status" value="1"/>
</dbReference>
<keyword evidence="2" id="KW-0723">Serine/threonine-protein kinase</keyword>
<dbReference type="AlphaFoldDB" id="A0AAD2GX62"/>
<dbReference type="InterPro" id="IPR011009">
    <property type="entry name" value="Kinase-like_dom_sf"/>
</dbReference>
<comment type="similarity">
    <text evidence="8">Belongs to the protein kinase superfamily. STE Ser/Thr protein kinase family. COT1 subfamily.</text>
</comment>
<proteinExistence type="inferred from homology"/>
<feature type="compositionally biased region" description="Pro residues" evidence="12">
    <location>
        <begin position="1"/>
        <end position="12"/>
    </location>
</feature>
<keyword evidence="6" id="KW-0418">Kinase</keyword>
<dbReference type="InterPro" id="IPR050236">
    <property type="entry name" value="Ser_Thr_kinase_AGC"/>
</dbReference>
<dbReference type="GO" id="GO:0004674">
    <property type="term" value="F:protein serine/threonine kinase activity"/>
    <property type="evidence" value="ECO:0007669"/>
    <property type="project" value="UniProtKB-KW"/>
</dbReference>
<evidence type="ECO:0000313" key="15">
    <source>
        <dbReference type="Proteomes" id="UP001295794"/>
    </source>
</evidence>
<evidence type="ECO:0000313" key="14">
    <source>
        <dbReference type="EMBL" id="CAK5265679.1"/>
    </source>
</evidence>
<feature type="domain" description="Protein kinase" evidence="13">
    <location>
        <begin position="367"/>
        <end position="515"/>
    </location>
</feature>
<organism evidence="14 15">
    <name type="scientific">Mycena citricolor</name>
    <dbReference type="NCBI Taxonomy" id="2018698"/>
    <lineage>
        <taxon>Eukaryota</taxon>
        <taxon>Fungi</taxon>
        <taxon>Dikarya</taxon>
        <taxon>Basidiomycota</taxon>
        <taxon>Agaricomycotina</taxon>
        <taxon>Agaricomycetes</taxon>
        <taxon>Agaricomycetidae</taxon>
        <taxon>Agaricales</taxon>
        <taxon>Marasmiineae</taxon>
        <taxon>Mycenaceae</taxon>
        <taxon>Mycena</taxon>
    </lineage>
</organism>
<dbReference type="InterPro" id="IPR017441">
    <property type="entry name" value="Protein_kinase_ATP_BS"/>
</dbReference>
<dbReference type="GO" id="GO:0035556">
    <property type="term" value="P:intracellular signal transduction"/>
    <property type="evidence" value="ECO:0007669"/>
    <property type="project" value="TreeGrafter"/>
</dbReference>
<keyword evidence="5 11" id="KW-0547">Nucleotide-binding</keyword>
<dbReference type="PANTHER" id="PTHR24356">
    <property type="entry name" value="SERINE/THREONINE-PROTEIN KINASE"/>
    <property type="match status" value="1"/>
</dbReference>
<dbReference type="Gene3D" id="3.30.200.20">
    <property type="entry name" value="Phosphorylase Kinase, domain 1"/>
    <property type="match status" value="1"/>
</dbReference>
<dbReference type="Proteomes" id="UP001295794">
    <property type="component" value="Unassembled WGS sequence"/>
</dbReference>
<evidence type="ECO:0000256" key="12">
    <source>
        <dbReference type="SAM" id="MobiDB-lite"/>
    </source>
</evidence>
<sequence length="515" mass="57754">MAYRPRPLPTPPTVKARASPYDDDYRYDSFHPDGYPYMGSQFAPYSYRQQPPPIPTTLRGGTLLHKGFYDLLSIIPTPSAAASRFLWGAATGEQEPVVAGPRYEEIKPGLPPTTASQPVSPPSRKARRISKDMVSRPTGFVHLVHASDADQFEALLTRWGPDGMGKLGDPRWANPIKNRVRQTNQARAVNEVVNAMKPSVDNAYDGNILGPLRVVNGGPSTTTTSSTLTTAARENFLTPSLPSPEILGRPGNSTIRWAGGLQAHREADETAAHESEEAHFVPPPPKPITPSLATLEKAVSARIYFENLYFPLFRQPSSREQRRLAMERDMAEMKLSHAQKENLRMRWFQNESDYLRDKRRRVDVTAFKKLKTIGHGAFGVVSLVKEQSSGKLYAMKELRKTDMLRKGQEGHVRAERDILKTASLVNAPGGAEWIVHLFYSFQDRDHLYLILEYMGGGDLLNLLIERDVFDEGFTRFYVAEMILAIESCHKHGFIHRDIKPDVCHVPRPCVSADNL</sequence>
<dbReference type="InterPro" id="IPR000719">
    <property type="entry name" value="Prot_kinase_dom"/>
</dbReference>
<feature type="binding site" evidence="11">
    <location>
        <position position="396"/>
    </location>
    <ligand>
        <name>ATP</name>
        <dbReference type="ChEBI" id="CHEBI:30616"/>
    </ligand>
</feature>
<evidence type="ECO:0000256" key="8">
    <source>
        <dbReference type="ARBA" id="ARBA00038271"/>
    </source>
</evidence>
<protein>
    <recommendedName>
        <fullName evidence="1">non-specific serine/threonine protein kinase</fullName>
        <ecNumber evidence="1">2.7.11.1</ecNumber>
    </recommendedName>
</protein>
<name>A0AAD2GX62_9AGAR</name>
<evidence type="ECO:0000256" key="11">
    <source>
        <dbReference type="PROSITE-ProRule" id="PRU10141"/>
    </source>
</evidence>
<comment type="catalytic activity">
    <reaction evidence="9">
        <text>L-threonyl-[protein] + ATP = O-phospho-L-threonyl-[protein] + ADP + H(+)</text>
        <dbReference type="Rhea" id="RHEA:46608"/>
        <dbReference type="Rhea" id="RHEA-COMP:11060"/>
        <dbReference type="Rhea" id="RHEA-COMP:11605"/>
        <dbReference type="ChEBI" id="CHEBI:15378"/>
        <dbReference type="ChEBI" id="CHEBI:30013"/>
        <dbReference type="ChEBI" id="CHEBI:30616"/>
        <dbReference type="ChEBI" id="CHEBI:61977"/>
        <dbReference type="ChEBI" id="CHEBI:456216"/>
        <dbReference type="EC" id="2.7.11.1"/>
    </reaction>
</comment>
<evidence type="ECO:0000259" key="13">
    <source>
        <dbReference type="PROSITE" id="PS50011"/>
    </source>
</evidence>